<feature type="region of interest" description="Disordered" evidence="1">
    <location>
        <begin position="239"/>
        <end position="266"/>
    </location>
</feature>
<dbReference type="RefSeq" id="WP_169350185.1">
    <property type="nucleotide sequence ID" value="NZ_JABBJJ010000285.1"/>
</dbReference>
<dbReference type="EMBL" id="JABBJJ010000285">
    <property type="protein sequence ID" value="NMO20982.1"/>
    <property type="molecule type" value="Genomic_DNA"/>
</dbReference>
<dbReference type="InterPro" id="IPR045547">
    <property type="entry name" value="bpX6"/>
</dbReference>
<evidence type="ECO:0000313" key="3">
    <source>
        <dbReference type="EMBL" id="NMO20982.1"/>
    </source>
</evidence>
<gene>
    <name evidence="3" type="ORF">HG543_39970</name>
</gene>
<feature type="region of interest" description="Disordered" evidence="1">
    <location>
        <begin position="328"/>
        <end position="358"/>
    </location>
</feature>
<evidence type="ECO:0000259" key="2">
    <source>
        <dbReference type="Pfam" id="PF19922"/>
    </source>
</evidence>
<feature type="compositionally biased region" description="Polar residues" evidence="1">
    <location>
        <begin position="257"/>
        <end position="266"/>
    </location>
</feature>
<feature type="domain" description="MoxR-vWA-beta-propeller ternary system" evidence="2">
    <location>
        <begin position="11"/>
        <end position="178"/>
    </location>
</feature>
<organism evidence="3 4">
    <name type="scientific">Pyxidicoccus fallax</name>
    <dbReference type="NCBI Taxonomy" id="394095"/>
    <lineage>
        <taxon>Bacteria</taxon>
        <taxon>Pseudomonadati</taxon>
        <taxon>Myxococcota</taxon>
        <taxon>Myxococcia</taxon>
        <taxon>Myxococcales</taxon>
        <taxon>Cystobacterineae</taxon>
        <taxon>Myxococcaceae</taxon>
        <taxon>Pyxidicoccus</taxon>
    </lineage>
</organism>
<dbReference type="AlphaFoldDB" id="A0A848LTQ1"/>
<accession>A0A848LTQ1</accession>
<comment type="caution">
    <text evidence="3">The sequence shown here is derived from an EMBL/GenBank/DDBJ whole genome shotgun (WGS) entry which is preliminary data.</text>
</comment>
<dbReference type="SUPFAM" id="SSF50969">
    <property type="entry name" value="YVTN repeat-like/Quinoprotein amine dehydrogenase"/>
    <property type="match status" value="1"/>
</dbReference>
<dbReference type="Proteomes" id="UP000518300">
    <property type="component" value="Unassembled WGS sequence"/>
</dbReference>
<keyword evidence="4" id="KW-1185">Reference proteome</keyword>
<name>A0A848LTQ1_9BACT</name>
<evidence type="ECO:0000256" key="1">
    <source>
        <dbReference type="SAM" id="MobiDB-lite"/>
    </source>
</evidence>
<dbReference type="Pfam" id="PF19922">
    <property type="entry name" value="bpX6"/>
    <property type="match status" value="1"/>
</dbReference>
<feature type="compositionally biased region" description="Low complexity" evidence="1">
    <location>
        <begin position="239"/>
        <end position="255"/>
    </location>
</feature>
<reference evidence="3 4" key="1">
    <citation type="submission" date="2020-04" db="EMBL/GenBank/DDBJ databases">
        <title>Draft genome of Pyxidicoccus fallax type strain.</title>
        <authorList>
            <person name="Whitworth D.E."/>
        </authorList>
    </citation>
    <scope>NUCLEOTIDE SEQUENCE [LARGE SCALE GENOMIC DNA]</scope>
    <source>
        <strain evidence="3 4">DSM 14698</strain>
    </source>
</reference>
<proteinExistence type="predicted"/>
<dbReference type="InterPro" id="IPR011044">
    <property type="entry name" value="Quino_amine_DH_bsu"/>
</dbReference>
<feature type="region of interest" description="Disordered" evidence="1">
    <location>
        <begin position="289"/>
        <end position="314"/>
    </location>
</feature>
<sequence length="1027" mass="110208">MSGASSSLRPRLHLHRGTVRAAALWFDPTLLGEGEARRRVLAAWSPAASVHAVAGGYLLRLPQPRALASDAAPGLPLTLERGVLSSAPLSATEREHLTAGEGSVVLVRAGVARVHPLSGAPAVDLSEWLDVSGWLTVPVRGLGAPPPPVPTLEPVSPPARASYGSVPPLSPEARAMMARMQGKAPPEEVVVARRPGLLARLRAAFLGVRGATPAPRDGRALAVHRAGLLARLRAALSGRASAAGGASRPGLPRRLSSTDASGSDSALATARPGLLARLAAWFQRGEAQPRALSSSTARPAGNGPRSSASTSRRPSLLRRWLSSLFTRSGAEPGSAMASTRGGSTEVPPGTRVEPPGPSLMSRMSEWMLRHTPLGELLGRRKAEYVRRLFEMFEDGDLQEALRHAIPLGSGMPDENTRVALGLPGPRETLSIRTSSAGHATLFGSGQEVFAALKARYLEAFRRLEREGRIDEAAFVLAELLGASEQAVSFLERHGRLRLAAELAESRNLPPGLVVRQWFLAKDVARATAIARRSGAFADAVLRLSNTHPQEAIELRRLWAESLAEAGDWAQAVRAIWPVTEARHLARAWVERGAECGGANGARMLALWASAFPDGLETAGARVRELLEDDSPERAPERYDFGLTLSGEASSPNRSALLVPTARALLRDSAARRAGFPPDFITRLLHGAPDGTLRADLPPLPNPPYKPWHFVATVRASDAGPLPIHDAVALPDGRLLLALGEAGARLVRADGRTVAHFDVPAFSLVSSVNGDRALALAPRGEVWRLSRLDLLARRATAWCDARLDSWASTYDGSTWFAAFEGTVMMVDALAADLRSLWRVPELPGRVLAFAVDATRLSFLTHGGADVERWTYELAQGPTLRARGEVPKPPTPGKPFLMAASLTADGEAVTLVGVLPEQPPEAAPSLTHEVWLRWLSPTTGRKPWLPTDQREGREDFILTESWRADVVRRDEHWWLHLSGVHGGERATLTFEGAAPRVRLTTTSLLAFDSLGRLLVLDMEQGTLQHVAVT</sequence>
<feature type="compositionally biased region" description="Low complexity" evidence="1">
    <location>
        <begin position="305"/>
        <end position="314"/>
    </location>
</feature>
<evidence type="ECO:0000313" key="4">
    <source>
        <dbReference type="Proteomes" id="UP000518300"/>
    </source>
</evidence>
<protein>
    <recommendedName>
        <fullName evidence="2">MoxR-vWA-beta-propeller ternary system domain-containing protein</fullName>
    </recommendedName>
</protein>